<dbReference type="Pfam" id="PF13561">
    <property type="entry name" value="adh_short_C2"/>
    <property type="match status" value="1"/>
</dbReference>
<dbReference type="InterPro" id="IPR020904">
    <property type="entry name" value="Sc_DH/Rdtase_CS"/>
</dbReference>
<organism evidence="3 4">
    <name type="scientific">Streptomyces spirodelae</name>
    <dbReference type="NCBI Taxonomy" id="2812904"/>
    <lineage>
        <taxon>Bacteria</taxon>
        <taxon>Bacillati</taxon>
        <taxon>Actinomycetota</taxon>
        <taxon>Actinomycetes</taxon>
        <taxon>Kitasatosporales</taxon>
        <taxon>Streptomycetaceae</taxon>
        <taxon>Streptomyces</taxon>
    </lineage>
</organism>
<dbReference type="SUPFAM" id="SSF51735">
    <property type="entry name" value="NAD(P)-binding Rossmann-fold domains"/>
    <property type="match status" value="1"/>
</dbReference>
<protein>
    <submittedName>
        <fullName evidence="3">SDR family oxidoreductase</fullName>
    </submittedName>
</protein>
<dbReference type="Proteomes" id="UP001518976">
    <property type="component" value="Unassembled WGS sequence"/>
</dbReference>
<dbReference type="Gene3D" id="3.40.50.720">
    <property type="entry name" value="NAD(P)-binding Rossmann-like Domain"/>
    <property type="match status" value="1"/>
</dbReference>
<dbReference type="InterPro" id="IPR036291">
    <property type="entry name" value="NAD(P)-bd_dom_sf"/>
</dbReference>
<comment type="similarity">
    <text evidence="1">Belongs to the short-chain dehydrogenases/reductases (SDR) family.</text>
</comment>
<reference evidence="3 4" key="1">
    <citation type="submission" date="2021-02" db="EMBL/GenBank/DDBJ databases">
        <title>Streptomyces spirodelae sp. nov., isolated from duckweed.</title>
        <authorList>
            <person name="Saimee Y."/>
            <person name="Duangmal K."/>
        </authorList>
    </citation>
    <scope>NUCLEOTIDE SEQUENCE [LARGE SCALE GENOMIC DNA]</scope>
    <source>
        <strain evidence="3 4">DW4-2</strain>
    </source>
</reference>
<evidence type="ECO:0000313" key="3">
    <source>
        <dbReference type="EMBL" id="MBO8188120.1"/>
    </source>
</evidence>
<dbReference type="PRINTS" id="PR00080">
    <property type="entry name" value="SDRFAMILY"/>
</dbReference>
<dbReference type="RefSeq" id="WP_209266923.1">
    <property type="nucleotide sequence ID" value="NZ_JAFFZN010000021.1"/>
</dbReference>
<name>A0ABS3WYA8_9ACTN</name>
<accession>A0ABS3WYA8</accession>
<dbReference type="PRINTS" id="PR00081">
    <property type="entry name" value="GDHRDH"/>
</dbReference>
<proteinExistence type="inferred from homology"/>
<keyword evidence="4" id="KW-1185">Reference proteome</keyword>
<evidence type="ECO:0000256" key="1">
    <source>
        <dbReference type="ARBA" id="ARBA00006484"/>
    </source>
</evidence>
<dbReference type="InterPro" id="IPR002347">
    <property type="entry name" value="SDR_fam"/>
</dbReference>
<dbReference type="EMBL" id="JAFFZN010000021">
    <property type="protein sequence ID" value="MBO8188120.1"/>
    <property type="molecule type" value="Genomic_DNA"/>
</dbReference>
<evidence type="ECO:0000259" key="2">
    <source>
        <dbReference type="SMART" id="SM00822"/>
    </source>
</evidence>
<sequence length="258" mass="26121">MSAAGTETGVLPGPGLAGKRVLVTGGTRGIGRTTALAFAQAGARLVVGHRSPGDHARTLAEALAATGAEHHLVRADVTSSQDTARLAEECRARLGGLDVLVNNVGVDGHSKFADLDESEWHRLLDSNVTSAFLVTRAVDELLVDGASIVNIGASVALRGRALGTHYSASKAALVGFGRALCKEVGSRGIRVNTVAPGVTATDDEPGAGLPPQLVERLAGMTALGRLGTGADVAGAVLYLAGDTSRYVTGVTLTVDGGI</sequence>
<dbReference type="SMART" id="SM00822">
    <property type="entry name" value="PKS_KR"/>
    <property type="match status" value="1"/>
</dbReference>
<dbReference type="PANTHER" id="PTHR42760:SF40">
    <property type="entry name" value="3-OXOACYL-[ACYL-CARRIER-PROTEIN] REDUCTASE, CHLOROPLASTIC"/>
    <property type="match status" value="1"/>
</dbReference>
<feature type="domain" description="Ketoreductase" evidence="2">
    <location>
        <begin position="19"/>
        <end position="204"/>
    </location>
</feature>
<gene>
    <name evidence="3" type="ORF">JW592_22005</name>
</gene>
<comment type="caution">
    <text evidence="3">The sequence shown here is derived from an EMBL/GenBank/DDBJ whole genome shotgun (WGS) entry which is preliminary data.</text>
</comment>
<dbReference type="InterPro" id="IPR057326">
    <property type="entry name" value="KR_dom"/>
</dbReference>
<dbReference type="PROSITE" id="PS00061">
    <property type="entry name" value="ADH_SHORT"/>
    <property type="match status" value="1"/>
</dbReference>
<dbReference type="PANTHER" id="PTHR42760">
    <property type="entry name" value="SHORT-CHAIN DEHYDROGENASES/REDUCTASES FAMILY MEMBER"/>
    <property type="match status" value="1"/>
</dbReference>
<evidence type="ECO:0000313" key="4">
    <source>
        <dbReference type="Proteomes" id="UP001518976"/>
    </source>
</evidence>